<dbReference type="RefSeq" id="XP_037898044.1">
    <property type="nucleotide sequence ID" value="XM_038042116.1"/>
</dbReference>
<accession>A0A9C5ZG84</accession>
<dbReference type="RefSeq" id="XP_037898041.1">
    <property type="nucleotide sequence ID" value="XM_038042113.1"/>
</dbReference>
<evidence type="ECO:0000256" key="1">
    <source>
        <dbReference type="SAM" id="MobiDB-lite"/>
    </source>
</evidence>
<dbReference type="AlphaFoldDB" id="A0A9C5ZG84"/>
<feature type="compositionally biased region" description="Basic residues" evidence="1">
    <location>
        <begin position="121"/>
        <end position="135"/>
    </location>
</feature>
<feature type="compositionally biased region" description="Polar residues" evidence="1">
    <location>
        <begin position="97"/>
        <end position="111"/>
    </location>
</feature>
<sequence>MISTQYLEKFSESIEFTSSISPLRNHLQQQQQLQLYNAQTIKAAASHHNKLLPFSIAISYSAKYNNHNELAGRTRVNKNLSSQNNMRRSPMLHPPATTATTNQYLHQSQKQRQYEYLTPSRHPHQQQHHHHRHNVRNQQQSPSTTQPAGNSTTGLNLSTDVMVTTTAQCSKSYFHPHRIRTQTKFQQIYYQTATQQ</sequence>
<gene>
    <name evidence="3 4 5" type="primary">LOC119642831</name>
</gene>
<dbReference type="KEGG" id="gfs:119642831"/>
<organism evidence="2 4">
    <name type="scientific">Glossina fuscipes</name>
    <dbReference type="NCBI Taxonomy" id="7396"/>
    <lineage>
        <taxon>Eukaryota</taxon>
        <taxon>Metazoa</taxon>
        <taxon>Ecdysozoa</taxon>
        <taxon>Arthropoda</taxon>
        <taxon>Hexapoda</taxon>
        <taxon>Insecta</taxon>
        <taxon>Pterygota</taxon>
        <taxon>Neoptera</taxon>
        <taxon>Endopterygota</taxon>
        <taxon>Diptera</taxon>
        <taxon>Brachycera</taxon>
        <taxon>Muscomorpha</taxon>
        <taxon>Hippoboscoidea</taxon>
        <taxon>Glossinidae</taxon>
        <taxon>Glossina</taxon>
    </lineage>
</organism>
<evidence type="ECO:0000313" key="3">
    <source>
        <dbReference type="RefSeq" id="XP_037898041.1"/>
    </source>
</evidence>
<keyword evidence="2" id="KW-1185">Reference proteome</keyword>
<dbReference type="Proteomes" id="UP000092443">
    <property type="component" value="Unplaced"/>
</dbReference>
<feature type="region of interest" description="Disordered" evidence="1">
    <location>
        <begin position="82"/>
        <end position="156"/>
    </location>
</feature>
<feature type="compositionally biased region" description="Polar residues" evidence="1">
    <location>
        <begin position="141"/>
        <end position="156"/>
    </location>
</feature>
<evidence type="ECO:0000313" key="2">
    <source>
        <dbReference type="Proteomes" id="UP000092443"/>
    </source>
</evidence>
<dbReference type="RefSeq" id="XP_037898043.1">
    <property type="nucleotide sequence ID" value="XM_038042115.1"/>
</dbReference>
<name>A0A9C5ZG84_9MUSC</name>
<reference evidence="3 4" key="1">
    <citation type="submission" date="2025-04" db="UniProtKB">
        <authorList>
            <consortium name="RefSeq"/>
        </authorList>
    </citation>
    <scope>IDENTIFICATION</scope>
    <source>
        <tissue evidence="3 4">Whole body pupa</tissue>
    </source>
</reference>
<evidence type="ECO:0000313" key="5">
    <source>
        <dbReference type="RefSeq" id="XP_037898044.1"/>
    </source>
</evidence>
<evidence type="ECO:0000313" key="4">
    <source>
        <dbReference type="RefSeq" id="XP_037898043.1"/>
    </source>
</evidence>
<dbReference type="GeneID" id="119642831"/>
<proteinExistence type="predicted"/>
<protein>
    <submittedName>
        <fullName evidence="3 4">GATA zinc finger domain-containing protein 10-like</fullName>
    </submittedName>
</protein>